<protein>
    <submittedName>
        <fullName evidence="2">Uncharacterized protein</fullName>
    </submittedName>
</protein>
<evidence type="ECO:0000313" key="3">
    <source>
        <dbReference type="Proteomes" id="UP000601361"/>
    </source>
</evidence>
<comment type="caution">
    <text evidence="2">The sequence shown here is derived from an EMBL/GenBank/DDBJ whole genome shotgun (WGS) entry which is preliminary data.</text>
</comment>
<keyword evidence="1" id="KW-0472">Membrane</keyword>
<dbReference type="Proteomes" id="UP000601361">
    <property type="component" value="Unassembled WGS sequence"/>
</dbReference>
<name>A0ABQ1X119_9BACT</name>
<evidence type="ECO:0000256" key="1">
    <source>
        <dbReference type="SAM" id="Phobius"/>
    </source>
</evidence>
<accession>A0ABQ1X119</accession>
<gene>
    <name evidence="2" type="ORF">GCM10011378_33580</name>
</gene>
<keyword evidence="1" id="KW-0812">Transmembrane</keyword>
<dbReference type="EMBL" id="BMGS01000009">
    <property type="protein sequence ID" value="GGG54671.1"/>
    <property type="molecule type" value="Genomic_DNA"/>
</dbReference>
<evidence type="ECO:0000313" key="2">
    <source>
        <dbReference type="EMBL" id="GGG54671.1"/>
    </source>
</evidence>
<feature type="transmembrane region" description="Helical" evidence="1">
    <location>
        <begin position="79"/>
        <end position="96"/>
    </location>
</feature>
<sequence length="97" mass="10868">MTTATKKCPHCGHWTEWQQQPTDQCQHCGQTLEPYRVASDEARHRLSEQPVSSLMLIEIKPEDGALVRGLKYLIRGGQLAFAALMAFMIWLVTALAG</sequence>
<organism evidence="2 3">
    <name type="scientific">Hymenobacter glacieicola</name>
    <dbReference type="NCBI Taxonomy" id="1562124"/>
    <lineage>
        <taxon>Bacteria</taxon>
        <taxon>Pseudomonadati</taxon>
        <taxon>Bacteroidota</taxon>
        <taxon>Cytophagia</taxon>
        <taxon>Cytophagales</taxon>
        <taxon>Hymenobacteraceae</taxon>
        <taxon>Hymenobacter</taxon>
    </lineage>
</organism>
<reference evidence="3" key="1">
    <citation type="journal article" date="2019" name="Int. J. Syst. Evol. Microbiol.">
        <title>The Global Catalogue of Microorganisms (GCM) 10K type strain sequencing project: providing services to taxonomists for standard genome sequencing and annotation.</title>
        <authorList>
            <consortium name="The Broad Institute Genomics Platform"/>
            <consortium name="The Broad Institute Genome Sequencing Center for Infectious Disease"/>
            <person name="Wu L."/>
            <person name="Ma J."/>
        </authorList>
    </citation>
    <scope>NUCLEOTIDE SEQUENCE [LARGE SCALE GENOMIC DNA]</scope>
    <source>
        <strain evidence="3">CGMCC 1.12990</strain>
    </source>
</reference>
<proteinExistence type="predicted"/>
<keyword evidence="3" id="KW-1185">Reference proteome</keyword>
<keyword evidence="1" id="KW-1133">Transmembrane helix</keyword>
<dbReference type="RefSeq" id="WP_188559021.1">
    <property type="nucleotide sequence ID" value="NZ_BMGS01000009.1"/>
</dbReference>